<dbReference type="Gene3D" id="3.30.497.10">
    <property type="entry name" value="Antithrombin, subunit I, domain 2"/>
    <property type="match status" value="1"/>
</dbReference>
<gene>
    <name evidence="7" type="ORF">URODEC1_LOCUS113998</name>
</gene>
<comment type="similarity">
    <text evidence="1 5">Belongs to the serpin family.</text>
</comment>
<dbReference type="InterPro" id="IPR042185">
    <property type="entry name" value="Serpin_sf_2"/>
</dbReference>
<evidence type="ECO:0000256" key="4">
    <source>
        <dbReference type="ARBA" id="ARBA00049586"/>
    </source>
</evidence>
<evidence type="ECO:0000313" key="7">
    <source>
        <dbReference type="EMBL" id="CAL5090764.1"/>
    </source>
</evidence>
<organism evidence="7 8">
    <name type="scientific">Urochloa decumbens</name>
    <dbReference type="NCBI Taxonomy" id="240449"/>
    <lineage>
        <taxon>Eukaryota</taxon>
        <taxon>Viridiplantae</taxon>
        <taxon>Streptophyta</taxon>
        <taxon>Embryophyta</taxon>
        <taxon>Tracheophyta</taxon>
        <taxon>Spermatophyta</taxon>
        <taxon>Magnoliopsida</taxon>
        <taxon>Liliopsida</taxon>
        <taxon>Poales</taxon>
        <taxon>Poaceae</taxon>
        <taxon>PACMAD clade</taxon>
        <taxon>Panicoideae</taxon>
        <taxon>Panicodae</taxon>
        <taxon>Paniceae</taxon>
        <taxon>Melinidinae</taxon>
        <taxon>Urochloa</taxon>
    </lineage>
</organism>
<dbReference type="InterPro" id="IPR036186">
    <property type="entry name" value="Serpin_sf"/>
</dbReference>
<dbReference type="EMBL" id="OZ075118">
    <property type="protein sequence ID" value="CAL5090764.1"/>
    <property type="molecule type" value="Genomic_DNA"/>
</dbReference>
<dbReference type="Gene3D" id="2.10.310.10">
    <property type="entry name" value="Serpins superfamily"/>
    <property type="match status" value="1"/>
</dbReference>
<dbReference type="SUPFAM" id="SSF56574">
    <property type="entry name" value="Serpins"/>
    <property type="match status" value="1"/>
</dbReference>
<reference evidence="8" key="1">
    <citation type="submission" date="2024-06" db="EMBL/GenBank/DDBJ databases">
        <authorList>
            <person name="Ryan C."/>
        </authorList>
    </citation>
    <scope>NUCLEOTIDE SEQUENCE [LARGE SCALE GENOMIC DNA]</scope>
</reference>
<dbReference type="Proteomes" id="UP001497457">
    <property type="component" value="Chromosome 8b"/>
</dbReference>
<keyword evidence="2" id="KW-0646">Protease inhibitor</keyword>
<accession>A0ABC9GBZ8</accession>
<dbReference type="InterPro" id="IPR023796">
    <property type="entry name" value="Serpin_dom"/>
</dbReference>
<dbReference type="SMART" id="SM00093">
    <property type="entry name" value="SERPIN"/>
    <property type="match status" value="1"/>
</dbReference>
<evidence type="ECO:0000259" key="6">
    <source>
        <dbReference type="SMART" id="SM00093"/>
    </source>
</evidence>
<sequence>MEDGARRGLAAFSHRLLNKFSSANHNDCPGAGGENGSGSPGNLVFSPVSIYSALSLVAAGAKGRSLTELLDALGAKSRDSLATNVRCMVERAFPDDGQQQQPAAGAAGGPRVVHACGLWHDAARRLKPAYRDIAAASCKAVAHAVDFLGKPEEARKQINSWVAEKTSKLVDSILPPESVKDDTRLVIATAIYFKGIWETPFSKYLTKEHKFHLLDGGAVDAQFMRSHSSQFVAAYKGFKVLRMPYAVHDMRAAVGTTAVVPRPMPSSPPPPPRYSMLVFLPDKRDGLWRLEDKMASSPGFLQKHTPEKSVEVGDFRVPKFRLSFYTSAKGALSDLGIKAVFDPVAADLPDMLEDDGGRLDERLFLGDVFHKAVIEVNEEGTEAAASTAIQTRVSQARMSRRREPKRVDFVADHPFTFFVVEEVSGAILFAGHVLDPTKS</sequence>
<reference evidence="7 8" key="2">
    <citation type="submission" date="2024-10" db="EMBL/GenBank/DDBJ databases">
        <authorList>
            <person name="Ryan C."/>
        </authorList>
    </citation>
    <scope>NUCLEOTIDE SEQUENCE [LARGE SCALE GENOMIC DNA]</scope>
</reference>
<comment type="function">
    <text evidence="4">Probable serine protease inhibitor.</text>
</comment>
<dbReference type="AlphaFoldDB" id="A0ABC9GBZ8"/>
<evidence type="ECO:0000313" key="8">
    <source>
        <dbReference type="Proteomes" id="UP001497457"/>
    </source>
</evidence>
<dbReference type="InterPro" id="IPR042178">
    <property type="entry name" value="Serpin_sf_1"/>
</dbReference>
<keyword evidence="8" id="KW-1185">Reference proteome</keyword>
<protein>
    <recommendedName>
        <fullName evidence="6">Serpin domain-containing protein</fullName>
    </recommendedName>
</protein>
<feature type="domain" description="Serpin" evidence="6">
    <location>
        <begin position="14"/>
        <end position="436"/>
    </location>
</feature>
<dbReference type="Gene3D" id="2.30.39.10">
    <property type="entry name" value="Alpha-1-antitrypsin, domain 1"/>
    <property type="match status" value="1"/>
</dbReference>
<dbReference type="PANTHER" id="PTHR11461">
    <property type="entry name" value="SERINE PROTEASE INHIBITOR, SERPIN"/>
    <property type="match status" value="1"/>
</dbReference>
<dbReference type="CDD" id="cd02043">
    <property type="entry name" value="serpinP_plants"/>
    <property type="match status" value="1"/>
</dbReference>
<dbReference type="GO" id="GO:0004867">
    <property type="term" value="F:serine-type endopeptidase inhibitor activity"/>
    <property type="evidence" value="ECO:0007669"/>
    <property type="project" value="UniProtKB-KW"/>
</dbReference>
<evidence type="ECO:0000256" key="3">
    <source>
        <dbReference type="ARBA" id="ARBA00022900"/>
    </source>
</evidence>
<keyword evidence="3" id="KW-0722">Serine protease inhibitor</keyword>
<proteinExistence type="inferred from homology"/>
<evidence type="ECO:0000256" key="1">
    <source>
        <dbReference type="ARBA" id="ARBA00009500"/>
    </source>
</evidence>
<name>A0ABC9GBZ8_9POAL</name>
<dbReference type="InterPro" id="IPR000215">
    <property type="entry name" value="Serpin_fam"/>
</dbReference>
<dbReference type="FunFam" id="2.30.39.10:FF:000022">
    <property type="entry name" value="Os11g0230400 protein"/>
    <property type="match status" value="1"/>
</dbReference>
<evidence type="ECO:0000256" key="2">
    <source>
        <dbReference type="ARBA" id="ARBA00022690"/>
    </source>
</evidence>
<dbReference type="Gene3D" id="6.20.40.10">
    <property type="match status" value="1"/>
</dbReference>
<dbReference type="PANTHER" id="PTHR11461:SF209">
    <property type="entry name" value="SERPIN-Z8-RELATED"/>
    <property type="match status" value="1"/>
</dbReference>
<evidence type="ECO:0000256" key="5">
    <source>
        <dbReference type="RuleBase" id="RU000411"/>
    </source>
</evidence>
<dbReference type="Pfam" id="PF00079">
    <property type="entry name" value="Serpin"/>
    <property type="match status" value="1"/>
</dbReference>